<dbReference type="Proteomes" id="UP000317638">
    <property type="component" value="Unassembled WGS sequence"/>
</dbReference>
<proteinExistence type="predicted"/>
<keyword evidence="1" id="KW-0812">Transmembrane</keyword>
<evidence type="ECO:0000313" key="2">
    <source>
        <dbReference type="EMBL" id="TRY18280.1"/>
    </source>
</evidence>
<gene>
    <name evidence="2" type="ORF">FOJ82_09605</name>
</gene>
<evidence type="ECO:0000256" key="1">
    <source>
        <dbReference type="SAM" id="Phobius"/>
    </source>
</evidence>
<dbReference type="EMBL" id="VKKG01000003">
    <property type="protein sequence ID" value="TRY18280.1"/>
    <property type="molecule type" value="Genomic_DNA"/>
</dbReference>
<name>A0A553K0P7_9ACTN</name>
<dbReference type="RefSeq" id="WP_143938256.1">
    <property type="nucleotide sequence ID" value="NZ_VKKG01000003.1"/>
</dbReference>
<keyword evidence="1" id="KW-0472">Membrane</keyword>
<evidence type="ECO:0000313" key="3">
    <source>
        <dbReference type="Proteomes" id="UP000317638"/>
    </source>
</evidence>
<sequence length="148" mass="15789">MTEPERPQKPTTIVPLLAALGVFLLGVLAVVLLNLGGDADEVIPLPPLPASVDGGWSLTTEPDATAGTYEGPDGEPVVQVAWEETSVKEQIEGREFEASGEWACLPRPADDEPVCWADYRGGAVSVARGELSIPATVRFGDQFLFAWK</sequence>
<feature type="transmembrane region" description="Helical" evidence="1">
    <location>
        <begin position="12"/>
        <end position="35"/>
    </location>
</feature>
<accession>A0A553K0P7</accession>
<protein>
    <submittedName>
        <fullName evidence="2">Uncharacterized protein</fullName>
    </submittedName>
</protein>
<dbReference type="AlphaFoldDB" id="A0A553K0P7"/>
<keyword evidence="1" id="KW-1133">Transmembrane helix</keyword>
<reference evidence="2 3" key="1">
    <citation type="submission" date="2019-07" db="EMBL/GenBank/DDBJ databases">
        <authorList>
            <person name="Zhou L.-Y."/>
        </authorList>
    </citation>
    <scope>NUCLEOTIDE SEQUENCE [LARGE SCALE GENOMIC DNA]</scope>
    <source>
        <strain evidence="2 3">YIM 101269</strain>
    </source>
</reference>
<keyword evidence="3" id="KW-1185">Reference proteome</keyword>
<organism evidence="2 3">
    <name type="scientific">Tessaracoccus rhinocerotis</name>
    <dbReference type="NCBI Taxonomy" id="1689449"/>
    <lineage>
        <taxon>Bacteria</taxon>
        <taxon>Bacillati</taxon>
        <taxon>Actinomycetota</taxon>
        <taxon>Actinomycetes</taxon>
        <taxon>Propionibacteriales</taxon>
        <taxon>Propionibacteriaceae</taxon>
        <taxon>Tessaracoccus</taxon>
    </lineage>
</organism>
<comment type="caution">
    <text evidence="2">The sequence shown here is derived from an EMBL/GenBank/DDBJ whole genome shotgun (WGS) entry which is preliminary data.</text>
</comment>